<comment type="caution">
    <text evidence="2">The sequence shown here is derived from an EMBL/GenBank/DDBJ whole genome shotgun (WGS) entry which is preliminary data.</text>
</comment>
<evidence type="ECO:0000313" key="3">
    <source>
        <dbReference type="Proteomes" id="UP000244248"/>
    </source>
</evidence>
<dbReference type="Gene3D" id="3.20.20.140">
    <property type="entry name" value="Metal-dependent hydrolases"/>
    <property type="match status" value="1"/>
</dbReference>
<dbReference type="Proteomes" id="UP000244248">
    <property type="component" value="Unassembled WGS sequence"/>
</dbReference>
<protein>
    <recommendedName>
        <fullName evidence="4">DUF3604 domain-containing protein</fullName>
    </recommendedName>
</protein>
<organism evidence="2 3">
    <name type="scientific">Stenotrophobium rhamnosiphilum</name>
    <dbReference type="NCBI Taxonomy" id="2029166"/>
    <lineage>
        <taxon>Bacteria</taxon>
        <taxon>Pseudomonadati</taxon>
        <taxon>Pseudomonadota</taxon>
        <taxon>Gammaproteobacteria</taxon>
        <taxon>Nevskiales</taxon>
        <taxon>Nevskiaceae</taxon>
        <taxon>Stenotrophobium</taxon>
    </lineage>
</organism>
<sequence>MARSAKATSIRTGADRSSAALQSGLSRRRHNNADARYPRRGNTVTFKHLSALALLALLAACSRSSSPDTAAGGNSGTPFNEKVDCTGTQADRKNAYFGDLHVHTLYSVDAYFFNGLNGPREAFRIGKGEVGNLPTGETDAYTAGRTIQLDRPLDFAATSDHSDFLGNWRLLCQVNGTLPIGVNPACNLVGDYLRQNITTIINGGQPPAFTALTAGVSELPTTASPWQDELRISDEENVPCTFSTFVGYEWTSQKFDQMIHRNVYYTGSNLPQDVPHVATLEDLIAIATGQGTSSNMNDDWRLYDYLEQNCDPAQGCKSIAIPHNPNQSSGGMYLARDPATGLPPGRDGAPLTLADAKLRAKYDNVIEIFQHKGNSECAVGLGPYETKFDPACTLELAKNVCVGSPQDPPECKKVCTGNPATDPDFCSLTTVATGVCEQAGRDGTSGPVHKCVAPLDMARNILADGLAIRDTLGVNPMRMGFIGSSDTHNGDPGNVGENGFPGHGGVLDNGPRTQLGYWTCDGQNQDPTNPANCSNRQFLDRARLFNPGGLAGAWAPENTREAIWSAMKRGETFATSGPRIRIRTLAMWTKPPADICDQLSAGHNPVDAGEIAGAVMGGNLPDNPTPAAPYIVVWAQQDPGGATPGLPLQKLDLIKGWSDASGQPHVKVFDAIAKTSSKVSMPSSADCSVKPAGHPERLCTVWRDPKFNPREQAYYYARAFEIPSCRWSTRLCTKNNVDCSKLDPANGIFPADSGMQGFEGCCGITGTVGSFSGRNRFSTITERAWASPVWFVPKAQP</sequence>
<evidence type="ECO:0000256" key="1">
    <source>
        <dbReference type="SAM" id="MobiDB-lite"/>
    </source>
</evidence>
<feature type="region of interest" description="Disordered" evidence="1">
    <location>
        <begin position="1"/>
        <end position="38"/>
    </location>
</feature>
<evidence type="ECO:0000313" key="2">
    <source>
        <dbReference type="EMBL" id="PTU29071.1"/>
    </source>
</evidence>
<accession>A0A2T5MBE1</accession>
<keyword evidence="3" id="KW-1185">Reference proteome</keyword>
<name>A0A2T5MBE1_9GAMM</name>
<dbReference type="EMBL" id="QANS01000008">
    <property type="protein sequence ID" value="PTU29071.1"/>
    <property type="molecule type" value="Genomic_DNA"/>
</dbReference>
<gene>
    <name evidence="2" type="ORF">CJD38_17070</name>
</gene>
<dbReference type="Pfam" id="PF12228">
    <property type="entry name" value="DUF3604"/>
    <property type="match status" value="2"/>
</dbReference>
<dbReference type="InterPro" id="IPR022028">
    <property type="entry name" value="DUF3604"/>
</dbReference>
<evidence type="ECO:0008006" key="4">
    <source>
        <dbReference type="Google" id="ProtNLM"/>
    </source>
</evidence>
<reference evidence="2 3" key="1">
    <citation type="submission" date="2018-04" db="EMBL/GenBank/DDBJ databases">
        <title>Novel species isolated from glacier.</title>
        <authorList>
            <person name="Liu Q."/>
            <person name="Xin Y.-H."/>
        </authorList>
    </citation>
    <scope>NUCLEOTIDE SEQUENCE [LARGE SCALE GENOMIC DNA]</scope>
    <source>
        <strain evidence="2 3">GT1R17</strain>
    </source>
</reference>
<dbReference type="AlphaFoldDB" id="A0A2T5MBE1"/>
<feature type="compositionally biased region" description="Polar residues" evidence="1">
    <location>
        <begin position="1"/>
        <end position="11"/>
    </location>
</feature>
<proteinExistence type="predicted"/>